<sequence>MKNKLTKIVMSVTLSFSLLLGGTAAFTAKPAHATTTTEANRIISTAKRYLGTPYRFGASTSTTRYFDCSSFTKYLYKKQGIYLPRESKDQAKRGRYVGKSNLKKGDLVFFYKPIHHVGIYIGDGKIIHTYGKPGVMISSIRTGWWAKHYTTARRVS</sequence>
<feature type="domain" description="NlpC/P60" evidence="6">
    <location>
        <begin position="36"/>
        <end position="156"/>
    </location>
</feature>
<dbReference type="Pfam" id="PF00877">
    <property type="entry name" value="NLPC_P60"/>
    <property type="match status" value="1"/>
</dbReference>
<comment type="caution">
    <text evidence="7">The sequence shown here is derived from an EMBL/GenBank/DDBJ whole genome shotgun (WGS) entry which is preliminary data.</text>
</comment>
<evidence type="ECO:0000313" key="8">
    <source>
        <dbReference type="Proteomes" id="UP000249260"/>
    </source>
</evidence>
<keyword evidence="4" id="KW-0788">Thiol protease</keyword>
<dbReference type="PANTHER" id="PTHR47053:SF1">
    <property type="entry name" value="MUREIN DD-ENDOPEPTIDASE MEPH-RELATED"/>
    <property type="match status" value="1"/>
</dbReference>
<dbReference type="InterPro" id="IPR051202">
    <property type="entry name" value="Peptidase_C40"/>
</dbReference>
<dbReference type="SUPFAM" id="SSF54001">
    <property type="entry name" value="Cysteine proteinases"/>
    <property type="match status" value="1"/>
</dbReference>
<gene>
    <name evidence="7" type="ORF">DL346_07600</name>
</gene>
<evidence type="ECO:0000256" key="1">
    <source>
        <dbReference type="ARBA" id="ARBA00007074"/>
    </source>
</evidence>
<dbReference type="RefSeq" id="WP_112881406.1">
    <property type="nucleotide sequence ID" value="NZ_QLUW01000001.1"/>
</dbReference>
<comment type="similarity">
    <text evidence="1">Belongs to the peptidase C40 family.</text>
</comment>
<keyword evidence="3" id="KW-0378">Hydrolase</keyword>
<reference evidence="7 8" key="1">
    <citation type="submission" date="2018-06" db="EMBL/GenBank/DDBJ databases">
        <title>Paenibacillus montanisoli sp. nov., isolated from mountain area soil.</title>
        <authorList>
            <person name="Wu M."/>
        </authorList>
    </citation>
    <scope>NUCLEOTIDE SEQUENCE [LARGE SCALE GENOMIC DNA]</scope>
    <source>
        <strain evidence="7 8">RA17</strain>
    </source>
</reference>
<evidence type="ECO:0000256" key="4">
    <source>
        <dbReference type="ARBA" id="ARBA00022807"/>
    </source>
</evidence>
<evidence type="ECO:0000256" key="2">
    <source>
        <dbReference type="ARBA" id="ARBA00022670"/>
    </source>
</evidence>
<dbReference type="EMBL" id="QLUW01000001">
    <property type="protein sequence ID" value="RAP78283.1"/>
    <property type="molecule type" value="Genomic_DNA"/>
</dbReference>
<organism evidence="7 8">
    <name type="scientific">Paenibacillus montanisoli</name>
    <dbReference type="NCBI Taxonomy" id="2081970"/>
    <lineage>
        <taxon>Bacteria</taxon>
        <taxon>Bacillati</taxon>
        <taxon>Bacillota</taxon>
        <taxon>Bacilli</taxon>
        <taxon>Bacillales</taxon>
        <taxon>Paenibacillaceae</taxon>
        <taxon>Paenibacillus</taxon>
    </lineage>
</organism>
<keyword evidence="2" id="KW-0645">Protease</keyword>
<accession>A0A328U900</accession>
<feature type="signal peptide" evidence="5">
    <location>
        <begin position="1"/>
        <end position="33"/>
    </location>
</feature>
<keyword evidence="5" id="KW-0732">Signal</keyword>
<evidence type="ECO:0000313" key="7">
    <source>
        <dbReference type="EMBL" id="RAP78283.1"/>
    </source>
</evidence>
<dbReference type="PROSITE" id="PS51935">
    <property type="entry name" value="NLPC_P60"/>
    <property type="match status" value="1"/>
</dbReference>
<protein>
    <submittedName>
        <fullName evidence="7">NlpC/P60 family protein</fullName>
    </submittedName>
</protein>
<proteinExistence type="inferred from homology"/>
<dbReference type="Proteomes" id="UP000249260">
    <property type="component" value="Unassembled WGS sequence"/>
</dbReference>
<evidence type="ECO:0000259" key="6">
    <source>
        <dbReference type="PROSITE" id="PS51935"/>
    </source>
</evidence>
<dbReference type="AlphaFoldDB" id="A0A328U900"/>
<evidence type="ECO:0000256" key="5">
    <source>
        <dbReference type="SAM" id="SignalP"/>
    </source>
</evidence>
<dbReference type="OrthoDB" id="9813118at2"/>
<dbReference type="InterPro" id="IPR038765">
    <property type="entry name" value="Papain-like_cys_pep_sf"/>
</dbReference>
<dbReference type="Gene3D" id="3.90.1720.10">
    <property type="entry name" value="endopeptidase domain like (from Nostoc punctiforme)"/>
    <property type="match status" value="1"/>
</dbReference>
<dbReference type="GO" id="GO:0008234">
    <property type="term" value="F:cysteine-type peptidase activity"/>
    <property type="evidence" value="ECO:0007669"/>
    <property type="project" value="UniProtKB-KW"/>
</dbReference>
<evidence type="ECO:0000256" key="3">
    <source>
        <dbReference type="ARBA" id="ARBA00022801"/>
    </source>
</evidence>
<keyword evidence="8" id="KW-1185">Reference proteome</keyword>
<dbReference type="GO" id="GO:0006508">
    <property type="term" value="P:proteolysis"/>
    <property type="evidence" value="ECO:0007669"/>
    <property type="project" value="UniProtKB-KW"/>
</dbReference>
<dbReference type="PANTHER" id="PTHR47053">
    <property type="entry name" value="MUREIN DD-ENDOPEPTIDASE MEPH-RELATED"/>
    <property type="match status" value="1"/>
</dbReference>
<name>A0A328U900_9BACL</name>
<dbReference type="InterPro" id="IPR000064">
    <property type="entry name" value="NLP_P60_dom"/>
</dbReference>
<feature type="chain" id="PRO_5016381955" evidence="5">
    <location>
        <begin position="34"/>
        <end position="156"/>
    </location>
</feature>